<feature type="domain" description="PAC" evidence="8">
    <location>
        <begin position="335"/>
        <end position="387"/>
    </location>
</feature>
<dbReference type="NCBIfam" id="TIGR00229">
    <property type="entry name" value="sensory_box"/>
    <property type="match status" value="2"/>
</dbReference>
<dbReference type="InterPro" id="IPR036097">
    <property type="entry name" value="HisK_dim/P_sf"/>
</dbReference>
<dbReference type="PROSITE" id="PS50109">
    <property type="entry name" value="HIS_KIN"/>
    <property type="match status" value="1"/>
</dbReference>
<dbReference type="InterPro" id="IPR052162">
    <property type="entry name" value="Sensor_kinase/Photoreceptor"/>
</dbReference>
<dbReference type="PROSITE" id="PS50113">
    <property type="entry name" value="PAC"/>
    <property type="match status" value="8"/>
</dbReference>
<dbReference type="SUPFAM" id="SSF47384">
    <property type="entry name" value="Homodimeric domain of signal transducing histidine kinase"/>
    <property type="match status" value="1"/>
</dbReference>
<comment type="catalytic activity">
    <reaction evidence="1">
        <text>ATP + protein L-histidine = ADP + protein N-phospho-L-histidine.</text>
        <dbReference type="EC" id="2.7.13.3"/>
    </reaction>
</comment>
<organism evidence="9 10">
    <name type="scientific">Neotamlana nanhaiensis</name>
    <dbReference type="NCBI Taxonomy" id="1382798"/>
    <lineage>
        <taxon>Bacteria</taxon>
        <taxon>Pseudomonadati</taxon>
        <taxon>Bacteroidota</taxon>
        <taxon>Flavobacteriia</taxon>
        <taxon>Flavobacteriales</taxon>
        <taxon>Flavobacteriaceae</taxon>
        <taxon>Neotamlana</taxon>
    </lineage>
</organism>
<dbReference type="PANTHER" id="PTHR43304">
    <property type="entry name" value="PHYTOCHROME-LIKE PROTEIN CPH1"/>
    <property type="match status" value="1"/>
</dbReference>
<reference evidence="9 10" key="1">
    <citation type="journal article" date="2015" name="Antonie Van Leeuwenhoek">
        <title>Tamlana nanhaiensis sp. nov., isolated from surface seawater collected from the South China Sea.</title>
        <authorList>
            <person name="Liu X."/>
            <person name="Lai Q."/>
            <person name="Du Y."/>
            <person name="Li G."/>
            <person name="Sun F."/>
            <person name="Shao Z."/>
        </authorList>
    </citation>
    <scope>NUCLEOTIDE SEQUENCE [LARGE SCALE GENOMIC DNA]</scope>
    <source>
        <strain evidence="9 10">FHC16</strain>
    </source>
</reference>
<feature type="domain" description="PAC" evidence="8">
    <location>
        <begin position="716"/>
        <end position="768"/>
    </location>
</feature>
<name>A0A0D7W708_9FLAO</name>
<dbReference type="SUPFAM" id="SSF55785">
    <property type="entry name" value="PYP-like sensor domain (PAS domain)"/>
    <property type="match status" value="9"/>
</dbReference>
<dbReference type="Gene3D" id="2.10.70.100">
    <property type="match status" value="3"/>
</dbReference>
<protein>
    <recommendedName>
        <fullName evidence="2">histidine kinase</fullName>
        <ecNumber evidence="2">2.7.13.3</ecNumber>
    </recommendedName>
</protein>
<dbReference type="InterPro" id="IPR013655">
    <property type="entry name" value="PAS_fold_3"/>
</dbReference>
<feature type="domain" description="PAC" evidence="8">
    <location>
        <begin position="1106"/>
        <end position="1158"/>
    </location>
</feature>
<dbReference type="EMBL" id="JTDV01000003">
    <property type="protein sequence ID" value="KJD33622.1"/>
    <property type="molecule type" value="Genomic_DNA"/>
</dbReference>
<dbReference type="InterPro" id="IPR000014">
    <property type="entry name" value="PAS"/>
</dbReference>
<gene>
    <name evidence="9" type="ORF">PK35_07255</name>
</gene>
<dbReference type="EC" id="2.7.13.3" evidence="2"/>
<evidence type="ECO:0000259" key="7">
    <source>
        <dbReference type="PROSITE" id="PS50112"/>
    </source>
</evidence>
<dbReference type="InterPro" id="IPR003594">
    <property type="entry name" value="HATPase_dom"/>
</dbReference>
<dbReference type="InterPro" id="IPR036890">
    <property type="entry name" value="HATPase_C_sf"/>
</dbReference>
<dbReference type="PATRIC" id="fig|1382798.3.peg.2775"/>
<dbReference type="Pfam" id="PF13426">
    <property type="entry name" value="PAS_9"/>
    <property type="match status" value="1"/>
</dbReference>
<dbReference type="InterPro" id="IPR001610">
    <property type="entry name" value="PAC"/>
</dbReference>
<sequence>MNQTANLVKNYHKLIVEQAPVSIAMLDTNMVYIAVSNKWCKDYKKEKEIIIGRSHYDVFPEIGDDWKEKHKACLNGAIDVCDEAPFVRRDGTVQWIYWDVRPWYNEDDSIGGLLMFTGDITDQYKLKKESDKVKKILDSTNKISKIGIWELDLATDNYTLNSVAKEILKLPDNYQPKGKDTFNFLSDNNKKRLEEAVKEVIVNKTPFDIELQVETYTGEVIWIRDIGQGEFFNDKCIRLYGCFQDVTHIKEENLKTQKQNEKLNEAQKIAKLGHFSIKIPSGQVVWSDNLYNIMGMSRGVEDISINTVINLTVEEDREKLNKHFEKTLAEKQFGEELVHRVLTPKGDLKYIRVLGEVVTNEDSSITEVIGTCQDITQQHVAELKFKGLLESAPDAMIIANVNGVIQIVNKEAVKLFGYEPHEIAGKPVEVLVPDRFLGHHKSLRDGYHKQPKHKQYLQNKDLFGKKKNGEVFPIQISLSPIQTEEGKLVSAAIRDITSQKKAEQEILDKNRMLNFTENLAKMGSWEYNLETNIIKWSNGMYKLLDFEETGFPITLKYYYSFIHPEYKEYVENEFVNIFKTKSYGDVKEYKIISNTGAIKILQSKGELIKNSNGRIISIKGTSLDVTKAREIAQEIEKKQEMLTFAEDLAKIGNWQWSAKTDVFYWSDGLYNLLELDKATVPKVIDADYYLKFVHPDDLEYVLLEINKLSKTKKKEKVIIYRVITAKGNTIIVEAKGKVVLDVNGNIELVKGTMQNVTKEKELELELTKKNDMLNFAEDLAVMGHWQWDVVDGTTKWSKTMYKIFGVDKSLKAITDNFYLKLIHPDDREYFKLHMEKVMRVKKFSGTLVYRILTNKGVVKTVHSKGKIWLNSIGDIIKINGTTQDVTKQKKLSEEITEKNDMLSFAENIALLGNWQWNVQTNSVVWSQGFNNIMEIDKPIDNPTFEYYFENFIHPDDKLRFAEYVQEVITKKYFDESIEVKVVTAKGKTKIISVIGEVIIDENNEVLILKGAAQDVTKQKLNEIELREKNRMLSYSENLATIGNWTYDVNNDDFTWSQGVLNILEITSPPKSISFFNYYVAEFVHPQDKEELIKRFNRILIDKEFDNDIDHRIITKTGKIKDIVIEGGVVLNNNGDIVTIKGSYQDLTKHLQEQKRMLKTNLRLEVLAKRLINQNKQLSDFAQITSHNLRAPVSNLNSLLDLYHTSETNTEKSQLFDKFENVVGHLTTTLNTLVEALKTKNDASKITEIKFSNVLKKTQETLVAQIHESKAVIHSDFSEVSKISYNKFYLESILLNLVENAIKYRAKNRKPEIFVKTELINGNIKLMVKDNGLGINLQRHGDKLFGLNKVFHRHPEAKGVGLFMTKVQVETMGGSIFATSEVNEGSTFTVLF</sequence>
<dbReference type="Pfam" id="PF02518">
    <property type="entry name" value="HATPase_c"/>
    <property type="match status" value="1"/>
</dbReference>
<keyword evidence="5" id="KW-0418">Kinase</keyword>
<dbReference type="RefSeq" id="WP_044626016.1">
    <property type="nucleotide sequence ID" value="NZ_JTDV01000003.1"/>
</dbReference>
<dbReference type="Proteomes" id="UP000032361">
    <property type="component" value="Unassembled WGS sequence"/>
</dbReference>
<evidence type="ECO:0000256" key="3">
    <source>
        <dbReference type="ARBA" id="ARBA00022553"/>
    </source>
</evidence>
<dbReference type="InterPro" id="IPR000700">
    <property type="entry name" value="PAS-assoc_C"/>
</dbReference>
<dbReference type="Gene3D" id="3.30.450.20">
    <property type="entry name" value="PAS domain"/>
    <property type="match status" value="9"/>
</dbReference>
<keyword evidence="4" id="KW-0808">Transferase</keyword>
<dbReference type="OrthoDB" id="5522855at2"/>
<evidence type="ECO:0000259" key="6">
    <source>
        <dbReference type="PROSITE" id="PS50109"/>
    </source>
</evidence>
<dbReference type="SMART" id="SM00091">
    <property type="entry name" value="PAS"/>
    <property type="match status" value="6"/>
</dbReference>
<feature type="domain" description="PAC" evidence="8">
    <location>
        <begin position="585"/>
        <end position="637"/>
    </location>
</feature>
<dbReference type="PRINTS" id="PR00344">
    <property type="entry name" value="BCTRLSENSOR"/>
</dbReference>
<dbReference type="Gene3D" id="3.30.565.10">
    <property type="entry name" value="Histidine kinase-like ATPase, C-terminal domain"/>
    <property type="match status" value="1"/>
</dbReference>
<dbReference type="Pfam" id="PF08448">
    <property type="entry name" value="PAS_4"/>
    <property type="match status" value="1"/>
</dbReference>
<dbReference type="Gene3D" id="1.10.287.130">
    <property type="match status" value="1"/>
</dbReference>
<dbReference type="InterPro" id="IPR004358">
    <property type="entry name" value="Sig_transdc_His_kin-like_C"/>
</dbReference>
<dbReference type="SUPFAM" id="SSF55874">
    <property type="entry name" value="ATPase domain of HSP90 chaperone/DNA topoisomerase II/histidine kinase"/>
    <property type="match status" value="1"/>
</dbReference>
<feature type="domain" description="PAC" evidence="8">
    <location>
        <begin position="80"/>
        <end position="132"/>
    </location>
</feature>
<keyword evidence="10" id="KW-1185">Reference proteome</keyword>
<feature type="domain" description="Histidine kinase" evidence="6">
    <location>
        <begin position="1183"/>
        <end position="1391"/>
    </location>
</feature>
<feature type="domain" description="PAC" evidence="8">
    <location>
        <begin position="975"/>
        <end position="1027"/>
    </location>
</feature>
<comment type="caution">
    <text evidence="9">The sequence shown here is derived from an EMBL/GenBank/DDBJ whole genome shotgun (WGS) entry which is preliminary data.</text>
</comment>
<feature type="domain" description="PAS" evidence="7">
    <location>
        <begin position="381"/>
        <end position="434"/>
    </location>
</feature>
<evidence type="ECO:0000313" key="10">
    <source>
        <dbReference type="Proteomes" id="UP000032361"/>
    </source>
</evidence>
<keyword evidence="3" id="KW-0597">Phosphoprotein</keyword>
<evidence type="ECO:0000259" key="8">
    <source>
        <dbReference type="PROSITE" id="PS50113"/>
    </source>
</evidence>
<proteinExistence type="predicted"/>
<dbReference type="GO" id="GO:0000155">
    <property type="term" value="F:phosphorelay sensor kinase activity"/>
    <property type="evidence" value="ECO:0007669"/>
    <property type="project" value="InterPro"/>
</dbReference>
<evidence type="ECO:0000256" key="2">
    <source>
        <dbReference type="ARBA" id="ARBA00012438"/>
    </source>
</evidence>
<evidence type="ECO:0000256" key="1">
    <source>
        <dbReference type="ARBA" id="ARBA00000085"/>
    </source>
</evidence>
<dbReference type="STRING" id="1382798.PK35_07255"/>
<dbReference type="CDD" id="cd00130">
    <property type="entry name" value="PAS"/>
    <property type="match status" value="2"/>
</dbReference>
<evidence type="ECO:0000256" key="4">
    <source>
        <dbReference type="ARBA" id="ARBA00022679"/>
    </source>
</evidence>
<evidence type="ECO:0000256" key="5">
    <source>
        <dbReference type="ARBA" id="ARBA00022777"/>
    </source>
</evidence>
<evidence type="ECO:0000313" key="9">
    <source>
        <dbReference type="EMBL" id="KJD33622.1"/>
    </source>
</evidence>
<dbReference type="Pfam" id="PF08447">
    <property type="entry name" value="PAS_3"/>
    <property type="match status" value="5"/>
</dbReference>
<dbReference type="InterPro" id="IPR035965">
    <property type="entry name" value="PAS-like_dom_sf"/>
</dbReference>
<accession>A0A0D7W708</accession>
<dbReference type="PROSITE" id="PS50112">
    <property type="entry name" value="PAS"/>
    <property type="match status" value="1"/>
</dbReference>
<dbReference type="InterPro" id="IPR013656">
    <property type="entry name" value="PAS_4"/>
</dbReference>
<dbReference type="InterPro" id="IPR005467">
    <property type="entry name" value="His_kinase_dom"/>
</dbReference>
<feature type="domain" description="PAC" evidence="8">
    <location>
        <begin position="458"/>
        <end position="508"/>
    </location>
</feature>
<dbReference type="SMART" id="SM00086">
    <property type="entry name" value="PAC"/>
    <property type="match status" value="9"/>
</dbReference>
<dbReference type="PANTHER" id="PTHR43304:SF1">
    <property type="entry name" value="PAC DOMAIN-CONTAINING PROTEIN"/>
    <property type="match status" value="1"/>
</dbReference>
<feature type="domain" description="PAC" evidence="8">
    <location>
        <begin position="845"/>
        <end position="897"/>
    </location>
</feature>
<dbReference type="SMART" id="SM00387">
    <property type="entry name" value="HATPase_c"/>
    <property type="match status" value="1"/>
</dbReference>